<evidence type="ECO:0000313" key="1">
    <source>
        <dbReference type="EMBL" id="RLC36534.1"/>
    </source>
</evidence>
<dbReference type="AlphaFoldDB" id="A0A420ZBZ2"/>
<reference evidence="1 2" key="1">
    <citation type="submission" date="2018-06" db="EMBL/GenBank/DDBJ databases">
        <title>Extensive metabolic versatility and redundancy in microbially diverse, dynamic hydrothermal sediments.</title>
        <authorList>
            <person name="Dombrowski N."/>
            <person name="Teske A."/>
            <person name="Baker B.J."/>
        </authorList>
    </citation>
    <scope>NUCLEOTIDE SEQUENCE [LARGE SCALE GENOMIC DNA]</scope>
    <source>
        <strain evidence="1">B79_G16</strain>
    </source>
</reference>
<dbReference type="Proteomes" id="UP000281261">
    <property type="component" value="Unassembled WGS sequence"/>
</dbReference>
<comment type="caution">
    <text evidence="1">The sequence shown here is derived from an EMBL/GenBank/DDBJ whole genome shotgun (WGS) entry which is preliminary data.</text>
</comment>
<protein>
    <submittedName>
        <fullName evidence="1">Uncharacterized protein</fullName>
    </submittedName>
</protein>
<proteinExistence type="predicted"/>
<sequence length="101" mass="12119">MKEIKLSFDINLTLKQYDVHWIEQQLLRLREEVFLNILWKVLREIEALAVGNRGRCEECGGLLVRNGREYKQIRTLVGALRYRRIRLRCRGCGREIYPLEM</sequence>
<organism evidence="1 2">
    <name type="scientific">candidate division Kazan bacterium</name>
    <dbReference type="NCBI Taxonomy" id="2202143"/>
    <lineage>
        <taxon>Bacteria</taxon>
        <taxon>Bacteria division Kazan-3B-28</taxon>
    </lineage>
</organism>
<dbReference type="EMBL" id="QMNG01000048">
    <property type="protein sequence ID" value="RLC36534.1"/>
    <property type="molecule type" value="Genomic_DNA"/>
</dbReference>
<name>A0A420ZBZ2_UNCK3</name>
<evidence type="ECO:0000313" key="2">
    <source>
        <dbReference type="Proteomes" id="UP000281261"/>
    </source>
</evidence>
<gene>
    <name evidence="1" type="ORF">DRH29_04375</name>
</gene>
<accession>A0A420ZBZ2</accession>